<sequence>REIVRIRDGVDGLGGGWFGECALKQVGDGTETFFWTDAWLEGTPLCVRFRRLFDLSVNKSSMVAEMFSLGWGIGGEAWEWRRQLWAWEEEMLGEC</sequence>
<dbReference type="GO" id="GO:0000428">
    <property type="term" value="C:DNA-directed RNA polymerase complex"/>
    <property type="evidence" value="ECO:0007669"/>
    <property type="project" value="UniProtKB-KW"/>
</dbReference>
<evidence type="ECO:0000313" key="2">
    <source>
        <dbReference type="Proteomes" id="UP000265520"/>
    </source>
</evidence>
<organism evidence="1 2">
    <name type="scientific">Trifolium medium</name>
    <dbReference type="NCBI Taxonomy" id="97028"/>
    <lineage>
        <taxon>Eukaryota</taxon>
        <taxon>Viridiplantae</taxon>
        <taxon>Streptophyta</taxon>
        <taxon>Embryophyta</taxon>
        <taxon>Tracheophyta</taxon>
        <taxon>Spermatophyta</taxon>
        <taxon>Magnoliopsida</taxon>
        <taxon>eudicotyledons</taxon>
        <taxon>Gunneridae</taxon>
        <taxon>Pentapetalae</taxon>
        <taxon>rosids</taxon>
        <taxon>fabids</taxon>
        <taxon>Fabales</taxon>
        <taxon>Fabaceae</taxon>
        <taxon>Papilionoideae</taxon>
        <taxon>50 kb inversion clade</taxon>
        <taxon>NPAAA clade</taxon>
        <taxon>Hologalegina</taxon>
        <taxon>IRL clade</taxon>
        <taxon>Trifolieae</taxon>
        <taxon>Trifolium</taxon>
    </lineage>
</organism>
<accession>A0A392Q413</accession>
<dbReference type="EMBL" id="LXQA010110819">
    <property type="protein sequence ID" value="MCI18579.1"/>
    <property type="molecule type" value="Genomic_DNA"/>
</dbReference>
<dbReference type="PANTHER" id="PTHR36617:SF5">
    <property type="entry name" value="OS05G0421675 PROTEIN"/>
    <property type="match status" value="1"/>
</dbReference>
<dbReference type="Proteomes" id="UP000265520">
    <property type="component" value="Unassembled WGS sequence"/>
</dbReference>
<feature type="non-terminal residue" evidence="1">
    <location>
        <position position="1"/>
    </location>
</feature>
<dbReference type="PANTHER" id="PTHR36617">
    <property type="entry name" value="PROTEIN, PUTATIVE-RELATED"/>
    <property type="match status" value="1"/>
</dbReference>
<dbReference type="AlphaFoldDB" id="A0A392Q413"/>
<evidence type="ECO:0000313" key="1">
    <source>
        <dbReference type="EMBL" id="MCI18579.1"/>
    </source>
</evidence>
<proteinExistence type="predicted"/>
<keyword evidence="2" id="KW-1185">Reference proteome</keyword>
<reference evidence="1 2" key="1">
    <citation type="journal article" date="2018" name="Front. Plant Sci.">
        <title>Red Clover (Trifolium pratense) and Zigzag Clover (T. medium) - A Picture of Genomic Similarities and Differences.</title>
        <authorList>
            <person name="Dluhosova J."/>
            <person name="Istvanek J."/>
            <person name="Nedelnik J."/>
            <person name="Repkova J."/>
        </authorList>
    </citation>
    <scope>NUCLEOTIDE SEQUENCE [LARGE SCALE GENOMIC DNA]</scope>
    <source>
        <strain evidence="2">cv. 10/8</strain>
        <tissue evidence="1">Leaf</tissue>
    </source>
</reference>
<name>A0A392Q413_9FABA</name>
<keyword evidence="1" id="KW-0804">Transcription</keyword>
<keyword evidence="1" id="KW-0240">DNA-directed RNA polymerase</keyword>
<protein>
    <submittedName>
        <fullName evidence="1">DNA-directed RNA polymerase</fullName>
    </submittedName>
</protein>
<comment type="caution">
    <text evidence="1">The sequence shown here is derived from an EMBL/GenBank/DDBJ whole genome shotgun (WGS) entry which is preliminary data.</text>
</comment>